<dbReference type="InterPro" id="IPR024983">
    <property type="entry name" value="CHAT_dom"/>
</dbReference>
<keyword evidence="3" id="KW-1185">Reference proteome</keyword>
<gene>
    <name evidence="2" type="ORF">B0I31_11562</name>
</gene>
<comment type="caution">
    <text evidence="2">The sequence shown here is derived from an EMBL/GenBank/DDBJ whole genome shotgun (WGS) entry which is preliminary data.</text>
</comment>
<dbReference type="Gene3D" id="1.25.40.10">
    <property type="entry name" value="Tetratricopeptide repeat domain"/>
    <property type="match status" value="3"/>
</dbReference>
<dbReference type="AlphaFoldDB" id="A0A2P8I0W7"/>
<protein>
    <submittedName>
        <fullName evidence="2">Tetratricopeptide repeat protein</fullName>
    </submittedName>
</protein>
<feature type="domain" description="CHAT" evidence="1">
    <location>
        <begin position="936"/>
        <end position="1223"/>
    </location>
</feature>
<dbReference type="PANTHER" id="PTHR19959">
    <property type="entry name" value="KINESIN LIGHT CHAIN"/>
    <property type="match status" value="1"/>
</dbReference>
<dbReference type="Proteomes" id="UP000241118">
    <property type="component" value="Unassembled WGS sequence"/>
</dbReference>
<evidence type="ECO:0000313" key="2">
    <source>
        <dbReference type="EMBL" id="PSL52110.1"/>
    </source>
</evidence>
<accession>A0A2P8I0W7</accession>
<dbReference type="InterPro" id="IPR011990">
    <property type="entry name" value="TPR-like_helical_dom_sf"/>
</dbReference>
<dbReference type="Pfam" id="PF12770">
    <property type="entry name" value="CHAT"/>
    <property type="match status" value="1"/>
</dbReference>
<sequence length="1224" mass="133067">MAHTPTAGNSGDAALEELRAALNGIPRDDPGQVLQDRVGHLAKVVALTALRDGDPRADHVLGWWHWMRYEALPAGAGDVDFRYAAGFLHPFLERAPGLLPIELVRHLDRPVLPDLLRRAFEGLVDHRRTGEPEALGRAVVLFRRVVLASDDHPDRGFHLFSLGTALRTWFEHSDDLALLDEAVVACREAAAATPAGAAVDGIYLAQLGDVLRLRFERTGELADADESIRLHRRAVSATPPENPYRGVFLGALGGALQSRFEQTGEREVLEEAVEVCRRAVRDSPADDPFRAGCLTGLGDVLRAYYDHTGKREVLEEAVDVCRQAVDARSLDDAERAVPLANLGIVLRAEFTMTGELSVLDEAVDVGRRAVASTDAAPSVRGRHLSSLGGALRARFERTGDHAALAEAIEVERRAVEAVPADHPQRGLFHSNLGEILRVEFEQTGEAPLLDEAIHHLRQAVEVTAGGHPLRPLFLSNLGGLLQIRFHRTDELLLLDEAIRHLRAALEAAPADHPRRGDHLCALGVALGSKFERTGDPAALDEAVDLGRRGVAAIPVEHVDRDTHLLNVADVVMTKFRQTGDLRFLDEAVEHFRLAADTTPGDHVRHGMHLLNLSIALSTRFRMTKLFGDLDEAIRLGERSVAVTPAAHPSRCGRLSNLGSVVLELFERTADRRVLDRARQCFTDAWAVEAGPVHLRVDAAQRAAEADLTAGDVAHAFTMAERAVELLGLVAPRRLRRPDRQHRIADLAGLPATVAAAALAAGKADRAVELLEQTRGLLITDTLDTRGDLGTLRHHAPALAAEFGALRDTLDVLDHATAESDTPAPGHAREQVLADWDRLLAGIRAVPALSEFLLPPGIDRLRHAAAGGPVVYLVIHSHACHAVVLTDDARQPVRALPLPTLTKADAYHHIDLVRTATNPLVPARTRVEAVRRLPVTLAWMWDAITGPVLDHLGHRMTPHDDPDWPRVHWCPVGIATFLPLHAAGHHVDRSTDDSPHRTVLDRVVSSYTPTARSLLHNAAKSPLREADSTLVVAVPDAPDTSRLPGVVEEVERLRDLVPTAAVMPTPSTRDAVLAALPHHPVAHFACHGVADWVDPAASRLILHDHVTAPLTVADITALNLGNARLAYLSACSTTDTNPRHADEATHLTAAFHLAGYRAVIGTLWPVDDTTATAIAHHTYLHLTDRGTTPPQSDRAAIALHHAVRHHRDSYPHKPVLWASHIHTGH</sequence>
<dbReference type="OrthoDB" id="3206999at2"/>
<dbReference type="RefSeq" id="WP_146174041.1">
    <property type="nucleotide sequence ID" value="NZ_PYAX01000015.1"/>
</dbReference>
<dbReference type="EMBL" id="PYAX01000015">
    <property type="protein sequence ID" value="PSL52110.1"/>
    <property type="molecule type" value="Genomic_DNA"/>
</dbReference>
<dbReference type="PANTHER" id="PTHR19959:SF119">
    <property type="entry name" value="FUNGAL LIPASE-LIKE DOMAIN-CONTAINING PROTEIN"/>
    <property type="match status" value="1"/>
</dbReference>
<evidence type="ECO:0000313" key="3">
    <source>
        <dbReference type="Proteomes" id="UP000241118"/>
    </source>
</evidence>
<organism evidence="2 3">
    <name type="scientific">Saccharothrix carnea</name>
    <dbReference type="NCBI Taxonomy" id="1280637"/>
    <lineage>
        <taxon>Bacteria</taxon>
        <taxon>Bacillati</taxon>
        <taxon>Actinomycetota</taxon>
        <taxon>Actinomycetes</taxon>
        <taxon>Pseudonocardiales</taxon>
        <taxon>Pseudonocardiaceae</taxon>
        <taxon>Saccharothrix</taxon>
    </lineage>
</organism>
<reference evidence="2 3" key="1">
    <citation type="submission" date="2018-03" db="EMBL/GenBank/DDBJ databases">
        <title>Genomic Encyclopedia of Type Strains, Phase III (KMG-III): the genomes of soil and plant-associated and newly described type strains.</title>
        <authorList>
            <person name="Whitman W."/>
        </authorList>
    </citation>
    <scope>NUCLEOTIDE SEQUENCE [LARGE SCALE GENOMIC DNA]</scope>
    <source>
        <strain evidence="2 3">CGMCC 4.7097</strain>
    </source>
</reference>
<proteinExistence type="predicted"/>
<name>A0A2P8I0W7_SACCR</name>
<evidence type="ECO:0000259" key="1">
    <source>
        <dbReference type="Pfam" id="PF12770"/>
    </source>
</evidence>